<dbReference type="CDD" id="cd02966">
    <property type="entry name" value="TlpA_like_family"/>
    <property type="match status" value="1"/>
</dbReference>
<accession>A0ABU3CEX6</accession>
<feature type="domain" description="Thioredoxin" evidence="1">
    <location>
        <begin position="48"/>
        <end position="185"/>
    </location>
</feature>
<dbReference type="RefSeq" id="WP_311536517.1">
    <property type="nucleotide sequence ID" value="NZ_JAVRHQ010000042.1"/>
</dbReference>
<evidence type="ECO:0000313" key="3">
    <source>
        <dbReference type="Proteomes" id="UP001262889"/>
    </source>
</evidence>
<keyword evidence="3" id="KW-1185">Reference proteome</keyword>
<dbReference type="Pfam" id="PF00578">
    <property type="entry name" value="AhpC-TSA"/>
    <property type="match status" value="1"/>
</dbReference>
<dbReference type="InterPro" id="IPR000866">
    <property type="entry name" value="AhpC/TSA"/>
</dbReference>
<proteinExistence type="predicted"/>
<dbReference type="SUPFAM" id="SSF52833">
    <property type="entry name" value="Thioredoxin-like"/>
    <property type="match status" value="1"/>
</dbReference>
<sequence length="186" mass="21715">MKIFKNEWSNIILIVIILALLIPQTRKPLQIFANKVFAFSPEVTDEAKREQLSGYQWTLENNSGKSIDFSEYQDEVIVVNYWATWCPPCIAEMPSFQNLYEDYNNKVKFFFISGEEHETVRNFLKEKRFSLPTYRMLSPDPKPLEGYTLPTTYVIDRQGNIVIKKVGSADWNSQAMRNTLDKLLKS</sequence>
<dbReference type="Gene3D" id="3.40.30.10">
    <property type="entry name" value="Glutaredoxin"/>
    <property type="match status" value="1"/>
</dbReference>
<dbReference type="PROSITE" id="PS51352">
    <property type="entry name" value="THIOREDOXIN_2"/>
    <property type="match status" value="1"/>
</dbReference>
<dbReference type="EMBL" id="JAVRHQ010000042">
    <property type="protein sequence ID" value="MDT0644902.1"/>
    <property type="molecule type" value="Genomic_DNA"/>
</dbReference>
<dbReference type="InterPro" id="IPR036249">
    <property type="entry name" value="Thioredoxin-like_sf"/>
</dbReference>
<evidence type="ECO:0000313" key="2">
    <source>
        <dbReference type="EMBL" id="MDT0644902.1"/>
    </source>
</evidence>
<evidence type="ECO:0000259" key="1">
    <source>
        <dbReference type="PROSITE" id="PS51352"/>
    </source>
</evidence>
<organism evidence="2 3">
    <name type="scientific">Autumnicola tepida</name>
    <dbReference type="NCBI Taxonomy" id="3075595"/>
    <lineage>
        <taxon>Bacteria</taxon>
        <taxon>Pseudomonadati</taxon>
        <taxon>Bacteroidota</taxon>
        <taxon>Flavobacteriia</taxon>
        <taxon>Flavobacteriales</taxon>
        <taxon>Flavobacteriaceae</taxon>
        <taxon>Autumnicola</taxon>
    </lineage>
</organism>
<dbReference type="PANTHER" id="PTHR42852">
    <property type="entry name" value="THIOL:DISULFIDE INTERCHANGE PROTEIN DSBE"/>
    <property type="match status" value="1"/>
</dbReference>
<comment type="caution">
    <text evidence="2">The sequence shown here is derived from an EMBL/GenBank/DDBJ whole genome shotgun (WGS) entry which is preliminary data.</text>
</comment>
<gene>
    <name evidence="2" type="ORF">RM553_18840</name>
</gene>
<dbReference type="InterPro" id="IPR013766">
    <property type="entry name" value="Thioredoxin_domain"/>
</dbReference>
<reference evidence="2 3" key="1">
    <citation type="submission" date="2023-09" db="EMBL/GenBank/DDBJ databases">
        <authorList>
            <person name="Rey-Velasco X."/>
        </authorList>
    </citation>
    <scope>NUCLEOTIDE SEQUENCE [LARGE SCALE GENOMIC DNA]</scope>
    <source>
        <strain evidence="2 3">F363</strain>
    </source>
</reference>
<dbReference type="InterPro" id="IPR050553">
    <property type="entry name" value="Thioredoxin_ResA/DsbE_sf"/>
</dbReference>
<dbReference type="PANTHER" id="PTHR42852:SF13">
    <property type="entry name" value="PROTEIN DIPZ"/>
    <property type="match status" value="1"/>
</dbReference>
<dbReference type="Proteomes" id="UP001262889">
    <property type="component" value="Unassembled WGS sequence"/>
</dbReference>
<protein>
    <submittedName>
        <fullName evidence="2">TlpA disulfide reductase family protein</fullName>
    </submittedName>
</protein>
<name>A0ABU3CEX6_9FLAO</name>